<name>A0A255G9P6_9ACTN</name>
<feature type="domain" description="Pyridoxamine 5'-phosphate oxidase N-terminal" evidence="1">
    <location>
        <begin position="20"/>
        <end position="96"/>
    </location>
</feature>
<dbReference type="InterPro" id="IPR012349">
    <property type="entry name" value="Split_barrel_FMN-bd"/>
</dbReference>
<gene>
    <name evidence="2" type="ORF">CGZ94_18150</name>
</gene>
<proteinExistence type="predicted"/>
<evidence type="ECO:0000313" key="3">
    <source>
        <dbReference type="Proteomes" id="UP000215896"/>
    </source>
</evidence>
<dbReference type="EMBL" id="NMVO01000017">
    <property type="protein sequence ID" value="OYO09584.1"/>
    <property type="molecule type" value="Genomic_DNA"/>
</dbReference>
<accession>A0A255G9P6</accession>
<dbReference type="RefSeq" id="WP_094406561.1">
    <property type="nucleotide sequence ID" value="NZ_NMVO01000017.1"/>
</dbReference>
<protein>
    <recommendedName>
        <fullName evidence="1">Pyridoxamine 5'-phosphate oxidase N-terminal domain-containing protein</fullName>
    </recommendedName>
</protein>
<dbReference type="AlphaFoldDB" id="A0A255G9P6"/>
<reference evidence="2 3" key="1">
    <citation type="submission" date="2017-07" db="EMBL/GenBank/DDBJ databases">
        <title>Draft whole genome sequences of clinical Proprionibacteriaceae strains.</title>
        <authorList>
            <person name="Bernier A.-M."/>
            <person name="Bernard K."/>
            <person name="Domingo M.-C."/>
        </authorList>
    </citation>
    <scope>NUCLEOTIDE SEQUENCE [LARGE SCALE GENOMIC DNA]</scope>
    <source>
        <strain evidence="2 3">NML 030167</strain>
    </source>
</reference>
<dbReference type="Gene3D" id="2.30.110.10">
    <property type="entry name" value="Electron Transport, Fmn-binding Protein, Chain A"/>
    <property type="match status" value="1"/>
</dbReference>
<dbReference type="SUPFAM" id="SSF50475">
    <property type="entry name" value="FMN-binding split barrel"/>
    <property type="match status" value="1"/>
</dbReference>
<dbReference type="Pfam" id="PF01243">
    <property type="entry name" value="PNPOx_N"/>
    <property type="match status" value="1"/>
</dbReference>
<keyword evidence="3" id="KW-1185">Reference proteome</keyword>
<dbReference type="OrthoDB" id="156845at2"/>
<dbReference type="InterPro" id="IPR011576">
    <property type="entry name" value="Pyridox_Oxase_N"/>
</dbReference>
<organism evidence="2 3">
    <name type="scientific">Enemella evansiae</name>
    <dbReference type="NCBI Taxonomy" id="2016499"/>
    <lineage>
        <taxon>Bacteria</taxon>
        <taxon>Bacillati</taxon>
        <taxon>Actinomycetota</taxon>
        <taxon>Actinomycetes</taxon>
        <taxon>Propionibacteriales</taxon>
        <taxon>Propionibacteriaceae</taxon>
        <taxon>Enemella</taxon>
    </lineage>
</organism>
<evidence type="ECO:0000313" key="2">
    <source>
        <dbReference type="EMBL" id="OYO09584.1"/>
    </source>
</evidence>
<comment type="caution">
    <text evidence="2">The sequence shown here is derived from an EMBL/GenBank/DDBJ whole genome shotgun (WGS) entry which is preliminary data.</text>
</comment>
<dbReference type="Proteomes" id="UP000215896">
    <property type="component" value="Unassembled WGS sequence"/>
</dbReference>
<sequence length="122" mass="12977">MTGLSAAEVAFLRAGGRGALARLATVDGEGGPRVVPVGWTWDDELGVIVLGGRNVPGTARWRHLARHPVAALTIDGVQGDDGWAPWALLVRGRAERDERRGAILLHPERVTSWGLPPAPADH</sequence>
<evidence type="ECO:0000259" key="1">
    <source>
        <dbReference type="Pfam" id="PF01243"/>
    </source>
</evidence>